<comment type="caution">
    <text evidence="2">The sequence shown here is derived from an EMBL/GenBank/DDBJ whole genome shotgun (WGS) entry which is preliminary data.</text>
</comment>
<dbReference type="RefSeq" id="XP_068370670.1">
    <property type="nucleotide sequence ID" value="XM_068490779.1"/>
</dbReference>
<keyword evidence="1" id="KW-1133">Transmembrane helix</keyword>
<dbReference type="Proteomes" id="UP000179807">
    <property type="component" value="Unassembled WGS sequence"/>
</dbReference>
<sequence length="77" mass="9282">MFQSNISKFHSFDAKSRIEVKKEHTFFVYLELSLSYEYHELCFSLQKYLHSLPLYLALMTFLITLKAINMRKKKKIT</sequence>
<evidence type="ECO:0000256" key="1">
    <source>
        <dbReference type="SAM" id="Phobius"/>
    </source>
</evidence>
<dbReference type="AlphaFoldDB" id="A0A1J4L6G0"/>
<feature type="transmembrane region" description="Helical" evidence="1">
    <location>
        <begin position="48"/>
        <end position="68"/>
    </location>
</feature>
<accession>A0A1J4L6G0</accession>
<gene>
    <name evidence="2" type="ORF">TRFO_02588</name>
</gene>
<dbReference type="GeneID" id="94825483"/>
<keyword evidence="1" id="KW-0812">Transmembrane</keyword>
<protein>
    <submittedName>
        <fullName evidence="2">Uncharacterized protein</fullName>
    </submittedName>
</protein>
<dbReference type="VEuPathDB" id="TrichDB:TRFO_02588"/>
<keyword evidence="3" id="KW-1185">Reference proteome</keyword>
<organism evidence="2 3">
    <name type="scientific">Tritrichomonas foetus</name>
    <dbReference type="NCBI Taxonomy" id="1144522"/>
    <lineage>
        <taxon>Eukaryota</taxon>
        <taxon>Metamonada</taxon>
        <taxon>Parabasalia</taxon>
        <taxon>Tritrichomonadida</taxon>
        <taxon>Tritrichomonadidae</taxon>
        <taxon>Tritrichomonas</taxon>
    </lineage>
</organism>
<keyword evidence="1" id="KW-0472">Membrane</keyword>
<proteinExistence type="predicted"/>
<name>A0A1J4L6G0_9EUKA</name>
<evidence type="ECO:0000313" key="3">
    <source>
        <dbReference type="Proteomes" id="UP000179807"/>
    </source>
</evidence>
<reference evidence="2" key="1">
    <citation type="submission" date="2016-10" db="EMBL/GenBank/DDBJ databases">
        <authorList>
            <person name="Benchimol M."/>
            <person name="Almeida L.G."/>
            <person name="Vasconcelos A.T."/>
            <person name="Perreira-Neves A."/>
            <person name="Rosa I.A."/>
            <person name="Tasca T."/>
            <person name="Bogo M.R."/>
            <person name="de Souza W."/>
        </authorList>
    </citation>
    <scope>NUCLEOTIDE SEQUENCE [LARGE SCALE GENOMIC DNA]</scope>
    <source>
        <strain evidence="2">K</strain>
    </source>
</reference>
<evidence type="ECO:0000313" key="2">
    <source>
        <dbReference type="EMBL" id="OHT17534.1"/>
    </source>
</evidence>
<dbReference type="EMBL" id="MLAK01000002">
    <property type="protein sequence ID" value="OHT17534.1"/>
    <property type="molecule type" value="Genomic_DNA"/>
</dbReference>